<reference evidence="10" key="1">
    <citation type="submission" date="2021-02" db="EMBL/GenBank/DDBJ databases">
        <authorList>
            <person name="Bekaert M."/>
        </authorList>
    </citation>
    <scope>NUCLEOTIDE SEQUENCE</scope>
    <source>
        <strain evidence="10">IoA-00</strain>
    </source>
</reference>
<dbReference type="FunFam" id="3.40.50.360:FF:000015">
    <property type="entry name" value="NADPH-dependent diflavin oxidoreductase 1"/>
    <property type="match status" value="1"/>
</dbReference>
<evidence type="ECO:0000256" key="1">
    <source>
        <dbReference type="ARBA" id="ARBA00001917"/>
    </source>
</evidence>
<keyword evidence="6" id="KW-0288">FMN</keyword>
<comment type="cofactor">
    <cofactor evidence="2">
        <name>FAD</name>
        <dbReference type="ChEBI" id="CHEBI:57692"/>
    </cofactor>
</comment>
<evidence type="ECO:0000256" key="3">
    <source>
        <dbReference type="ARBA" id="ARBA00004496"/>
    </source>
</evidence>
<evidence type="ECO:0000256" key="4">
    <source>
        <dbReference type="ARBA" id="ARBA00022490"/>
    </source>
</evidence>
<dbReference type="InterPro" id="IPR023173">
    <property type="entry name" value="NADPH_Cyt_P450_Rdtase_alpha"/>
</dbReference>
<dbReference type="Pfam" id="PF00667">
    <property type="entry name" value="FAD_binding_1"/>
    <property type="match status" value="1"/>
</dbReference>
<keyword evidence="11" id="KW-1185">Reference proteome</keyword>
<dbReference type="GO" id="GO:0010181">
    <property type="term" value="F:FMN binding"/>
    <property type="evidence" value="ECO:0007669"/>
    <property type="project" value="InterPro"/>
</dbReference>
<dbReference type="SUPFAM" id="SSF63380">
    <property type="entry name" value="Riboflavin synthase domain-like"/>
    <property type="match status" value="1"/>
</dbReference>
<keyword evidence="9" id="KW-0560">Oxidoreductase</keyword>
<dbReference type="InterPro" id="IPR003097">
    <property type="entry name" value="CysJ-like_FAD-binding"/>
</dbReference>
<dbReference type="InterPro" id="IPR029039">
    <property type="entry name" value="Flavoprotein-like_sf"/>
</dbReference>
<dbReference type="PROSITE" id="PS51384">
    <property type="entry name" value="FAD_FR"/>
    <property type="match status" value="1"/>
</dbReference>
<sequence>MRRLLILYGSQSGTAQEVAERVGREGRRIHYVTDVKAMDEYDVRQLPTEERVVFVASTTGQGDEPDNMKSFWKFLLRKNLPGDSLKRLPSVRSIGTGRLKLSKYNYVGKKLYRRLLQLGGTSCQPLGLCDEQHDLGHDFVIDPWLGALWNILLRMDPLPPGLDIVDSTVLPPSKYIVDMNTKKQGDEILETNPIFNKENPYYASVTKCERVTITRPGDVCNVQPENSEENVDFFFRIFPQFERTNNISLRQNPETNIKLPSERQYGTLLTIEDYDELEKEKFREFNSAGGQQDLYEYCNRPRRNILETLYDFQLHTVPNIPFDYLFDLIPPIKPRSFSIASPGSDSKIEILVAVVRYKSSLVEPRKGLCSTWLSRLTPLNDEIPILDY</sequence>
<dbReference type="Gene3D" id="1.20.990.10">
    <property type="entry name" value="NADPH-cytochrome p450 Reductase, Chain A, domain 3"/>
    <property type="match status" value="1"/>
</dbReference>
<dbReference type="InterPro" id="IPR001094">
    <property type="entry name" value="Flavdoxin-like"/>
</dbReference>
<dbReference type="Pfam" id="PF00258">
    <property type="entry name" value="Flavodoxin_1"/>
    <property type="match status" value="1"/>
</dbReference>
<comment type="cofactor">
    <cofactor evidence="1">
        <name>FMN</name>
        <dbReference type="ChEBI" id="CHEBI:58210"/>
    </cofactor>
</comment>
<dbReference type="GO" id="GO:0005829">
    <property type="term" value="C:cytosol"/>
    <property type="evidence" value="ECO:0007669"/>
    <property type="project" value="TreeGrafter"/>
</dbReference>
<accession>A0A7R8D8S3</accession>
<dbReference type="Gene3D" id="2.40.30.10">
    <property type="entry name" value="Translation factors"/>
    <property type="match status" value="1"/>
</dbReference>
<evidence type="ECO:0000313" key="11">
    <source>
        <dbReference type="Proteomes" id="UP000675881"/>
    </source>
</evidence>
<keyword evidence="7" id="KW-0274">FAD</keyword>
<proteinExistence type="predicted"/>
<evidence type="ECO:0000256" key="2">
    <source>
        <dbReference type="ARBA" id="ARBA00001974"/>
    </source>
</evidence>
<dbReference type="PANTHER" id="PTHR19384">
    <property type="entry name" value="NITRIC OXIDE SYNTHASE-RELATED"/>
    <property type="match status" value="1"/>
</dbReference>
<gene>
    <name evidence="10" type="ORF">LSAA_14745</name>
</gene>
<comment type="subcellular location">
    <subcellularLocation>
        <location evidence="3">Cytoplasm</location>
    </subcellularLocation>
</comment>
<dbReference type="GO" id="GO:0005634">
    <property type="term" value="C:nucleus"/>
    <property type="evidence" value="ECO:0007669"/>
    <property type="project" value="UniProtKB-ARBA"/>
</dbReference>
<dbReference type="Proteomes" id="UP000675881">
    <property type="component" value="Chromosome 9"/>
</dbReference>
<dbReference type="PRINTS" id="PR00369">
    <property type="entry name" value="FLAVODOXIN"/>
</dbReference>
<dbReference type="GO" id="GO:0016651">
    <property type="term" value="F:oxidoreductase activity, acting on NAD(P)H"/>
    <property type="evidence" value="ECO:0007669"/>
    <property type="project" value="UniProtKB-ARBA"/>
</dbReference>
<evidence type="ECO:0000313" key="10">
    <source>
        <dbReference type="EMBL" id="CAF3038657.1"/>
    </source>
</evidence>
<organism evidence="10 11">
    <name type="scientific">Lepeophtheirus salmonis</name>
    <name type="common">Salmon louse</name>
    <name type="synonym">Caligus salmonis</name>
    <dbReference type="NCBI Taxonomy" id="72036"/>
    <lineage>
        <taxon>Eukaryota</taxon>
        <taxon>Metazoa</taxon>
        <taxon>Ecdysozoa</taxon>
        <taxon>Arthropoda</taxon>
        <taxon>Crustacea</taxon>
        <taxon>Multicrustacea</taxon>
        <taxon>Hexanauplia</taxon>
        <taxon>Copepoda</taxon>
        <taxon>Siphonostomatoida</taxon>
        <taxon>Caligidae</taxon>
        <taxon>Lepeophtheirus</taxon>
    </lineage>
</organism>
<keyword evidence="4" id="KW-0963">Cytoplasm</keyword>
<protein>
    <submittedName>
        <fullName evidence="10">NADPH-dependent diflavin oxidoreductase 1</fullName>
    </submittedName>
</protein>
<dbReference type="GO" id="GO:0050660">
    <property type="term" value="F:flavin adenine dinucleotide binding"/>
    <property type="evidence" value="ECO:0007669"/>
    <property type="project" value="TreeGrafter"/>
</dbReference>
<keyword evidence="8" id="KW-0521">NADP</keyword>
<evidence type="ECO:0000256" key="7">
    <source>
        <dbReference type="ARBA" id="ARBA00022827"/>
    </source>
</evidence>
<evidence type="ECO:0000256" key="5">
    <source>
        <dbReference type="ARBA" id="ARBA00022630"/>
    </source>
</evidence>
<dbReference type="SUPFAM" id="SSF52218">
    <property type="entry name" value="Flavoproteins"/>
    <property type="match status" value="1"/>
</dbReference>
<dbReference type="PANTHER" id="PTHR19384:SF10">
    <property type="entry name" value="NADPH-DEPENDENT DIFLAVIN OXIDOREDUCTASE 1"/>
    <property type="match status" value="1"/>
</dbReference>
<dbReference type="AlphaFoldDB" id="A0A7R8D8S3"/>
<dbReference type="InterPro" id="IPR017927">
    <property type="entry name" value="FAD-bd_FR_type"/>
</dbReference>
<evidence type="ECO:0000256" key="8">
    <source>
        <dbReference type="ARBA" id="ARBA00022857"/>
    </source>
</evidence>
<evidence type="ECO:0000256" key="6">
    <source>
        <dbReference type="ARBA" id="ARBA00022643"/>
    </source>
</evidence>
<dbReference type="Gene3D" id="3.40.50.360">
    <property type="match status" value="1"/>
</dbReference>
<dbReference type="InterPro" id="IPR008254">
    <property type="entry name" value="Flavodoxin/NO_synth"/>
</dbReference>
<dbReference type="PROSITE" id="PS50902">
    <property type="entry name" value="FLAVODOXIN_LIKE"/>
    <property type="match status" value="1"/>
</dbReference>
<keyword evidence="5" id="KW-0285">Flavoprotein</keyword>
<dbReference type="OrthoDB" id="1856718at2759"/>
<name>A0A7R8D8S3_LEPSM</name>
<dbReference type="InterPro" id="IPR017938">
    <property type="entry name" value="Riboflavin_synthase-like_b-brl"/>
</dbReference>
<evidence type="ECO:0000256" key="9">
    <source>
        <dbReference type="ARBA" id="ARBA00023002"/>
    </source>
</evidence>
<dbReference type="EMBL" id="HG994588">
    <property type="protein sequence ID" value="CAF3038657.1"/>
    <property type="molecule type" value="Genomic_DNA"/>
</dbReference>